<keyword evidence="10" id="KW-1185">Reference proteome</keyword>
<sequence>MLGVSLRDRIRPEDLLPRRTRVRHIAQRAKLKWKLHRWTLGFHVTAMATPHSENAKFYPVCNPEYDNYFNMTWTYRLDSDIRGPFIRILGRNGVVVGPEINMKWVNSIKPVSKEVLGKIKRKNKAVALFKSYCMTQKYRTQEFVRSLNASLVRNKLKLDIYGWFGNKKCSRGIIEECLMVLRKNYYFYLAFENSLSEDNVSEKILYPLQNCAVPIVYGGADYSR</sequence>
<dbReference type="Proteomes" id="UP000838756">
    <property type="component" value="Unassembled WGS sequence"/>
</dbReference>
<dbReference type="SUPFAM" id="SSF53756">
    <property type="entry name" value="UDP-Glycosyltransferase/glycogen phosphorylase"/>
    <property type="match status" value="1"/>
</dbReference>
<evidence type="ECO:0000256" key="4">
    <source>
        <dbReference type="ARBA" id="ARBA00022676"/>
    </source>
</evidence>
<gene>
    <name evidence="9" type="primary">jg6155</name>
    <name evidence="9" type="ORF">PAEG_LOCUS12437</name>
</gene>
<evidence type="ECO:0000256" key="2">
    <source>
        <dbReference type="ARBA" id="ARBA00004922"/>
    </source>
</evidence>
<feature type="domain" description="Fucosyltransferase C-terminal" evidence="8">
    <location>
        <begin position="120"/>
        <end position="223"/>
    </location>
</feature>
<reference evidence="9" key="1">
    <citation type="submission" date="2022-03" db="EMBL/GenBank/DDBJ databases">
        <authorList>
            <person name="Lindestad O."/>
        </authorList>
    </citation>
    <scope>NUCLEOTIDE SEQUENCE</scope>
</reference>
<evidence type="ECO:0000256" key="1">
    <source>
        <dbReference type="ARBA" id="ARBA00004323"/>
    </source>
</evidence>
<dbReference type="EMBL" id="CAKXAJ010025077">
    <property type="protein sequence ID" value="CAH2234683.1"/>
    <property type="molecule type" value="Genomic_DNA"/>
</dbReference>
<evidence type="ECO:0000313" key="10">
    <source>
        <dbReference type="Proteomes" id="UP000838756"/>
    </source>
</evidence>
<keyword evidence="6 7" id="KW-0333">Golgi apparatus</keyword>
<proteinExistence type="inferred from homology"/>
<dbReference type="GO" id="GO:0008417">
    <property type="term" value="F:fucosyltransferase activity"/>
    <property type="evidence" value="ECO:0007669"/>
    <property type="project" value="InterPro"/>
</dbReference>
<evidence type="ECO:0000256" key="6">
    <source>
        <dbReference type="ARBA" id="ARBA00023034"/>
    </source>
</evidence>
<evidence type="ECO:0000313" key="9">
    <source>
        <dbReference type="EMBL" id="CAH2234683.1"/>
    </source>
</evidence>
<keyword evidence="7" id="KW-0472">Membrane</keyword>
<accession>A0A8S4RD92</accession>
<comment type="similarity">
    <text evidence="3 7">Belongs to the glycosyltransferase 10 family.</text>
</comment>
<dbReference type="OrthoDB" id="427096at2759"/>
<evidence type="ECO:0000259" key="8">
    <source>
        <dbReference type="Pfam" id="PF00852"/>
    </source>
</evidence>
<dbReference type="Gene3D" id="3.40.50.11660">
    <property type="entry name" value="Glycosyl transferase family 10, C-terminal domain"/>
    <property type="match status" value="1"/>
</dbReference>
<dbReference type="Pfam" id="PF00852">
    <property type="entry name" value="Glyco_transf_10"/>
    <property type="match status" value="1"/>
</dbReference>
<comment type="pathway">
    <text evidence="2">Protein modification; protein glycosylation.</text>
</comment>
<keyword evidence="4 7" id="KW-0328">Glycosyltransferase</keyword>
<evidence type="ECO:0000256" key="5">
    <source>
        <dbReference type="ARBA" id="ARBA00022679"/>
    </source>
</evidence>
<dbReference type="PANTHER" id="PTHR48438:SF1">
    <property type="entry name" value="ALPHA-(1,3)-FUCOSYLTRANSFERASE C-RELATED"/>
    <property type="match status" value="1"/>
</dbReference>
<dbReference type="EC" id="2.4.1.-" evidence="7"/>
<dbReference type="InterPro" id="IPR038577">
    <property type="entry name" value="GT10-like_C_sf"/>
</dbReference>
<organism evidence="9 10">
    <name type="scientific">Pararge aegeria aegeria</name>
    <dbReference type="NCBI Taxonomy" id="348720"/>
    <lineage>
        <taxon>Eukaryota</taxon>
        <taxon>Metazoa</taxon>
        <taxon>Ecdysozoa</taxon>
        <taxon>Arthropoda</taxon>
        <taxon>Hexapoda</taxon>
        <taxon>Insecta</taxon>
        <taxon>Pterygota</taxon>
        <taxon>Neoptera</taxon>
        <taxon>Endopterygota</taxon>
        <taxon>Lepidoptera</taxon>
        <taxon>Glossata</taxon>
        <taxon>Ditrysia</taxon>
        <taxon>Papilionoidea</taxon>
        <taxon>Nymphalidae</taxon>
        <taxon>Satyrinae</taxon>
        <taxon>Satyrini</taxon>
        <taxon>Parargina</taxon>
        <taxon>Pararge</taxon>
    </lineage>
</organism>
<dbReference type="InterPro" id="IPR001503">
    <property type="entry name" value="Glyco_trans_10"/>
</dbReference>
<dbReference type="AlphaFoldDB" id="A0A8S4RD92"/>
<evidence type="ECO:0000256" key="7">
    <source>
        <dbReference type="RuleBase" id="RU003832"/>
    </source>
</evidence>
<protein>
    <recommendedName>
        <fullName evidence="7">Fucosyltransferase</fullName>
        <ecNumber evidence="7">2.4.1.-</ecNumber>
    </recommendedName>
</protein>
<comment type="caution">
    <text evidence="9">The sequence shown here is derived from an EMBL/GenBank/DDBJ whole genome shotgun (WGS) entry which is preliminary data.</text>
</comment>
<evidence type="ECO:0000256" key="3">
    <source>
        <dbReference type="ARBA" id="ARBA00008919"/>
    </source>
</evidence>
<dbReference type="PANTHER" id="PTHR48438">
    <property type="entry name" value="ALPHA-(1,3)-FUCOSYLTRANSFERASE C-RELATED"/>
    <property type="match status" value="1"/>
</dbReference>
<keyword evidence="5 7" id="KW-0808">Transferase</keyword>
<dbReference type="GO" id="GO:0000139">
    <property type="term" value="C:Golgi membrane"/>
    <property type="evidence" value="ECO:0007669"/>
    <property type="project" value="UniProtKB-SubCell"/>
</dbReference>
<dbReference type="GO" id="GO:0032580">
    <property type="term" value="C:Golgi cisterna membrane"/>
    <property type="evidence" value="ECO:0007669"/>
    <property type="project" value="UniProtKB-SubCell"/>
</dbReference>
<dbReference type="InterPro" id="IPR055270">
    <property type="entry name" value="Glyco_tran_10_C"/>
</dbReference>
<comment type="subcellular location">
    <subcellularLocation>
        <location evidence="1">Golgi apparatus membrane</location>
        <topology evidence="1">Single-pass type II membrane protein</topology>
    </subcellularLocation>
    <subcellularLocation>
        <location evidence="7">Golgi apparatus</location>
        <location evidence="7">Golgi stack membrane</location>
        <topology evidence="7">Single-pass type II membrane protein</topology>
    </subcellularLocation>
</comment>
<keyword evidence="7" id="KW-0812">Transmembrane</keyword>
<name>A0A8S4RD92_9NEOP</name>